<dbReference type="EMBL" id="CDML01000038">
    <property type="protein sequence ID" value="CRF41407.1"/>
    <property type="molecule type" value="Genomic_DNA"/>
</dbReference>
<dbReference type="EMBL" id="CDMN01000070">
    <property type="protein sequence ID" value="CRF44989.1"/>
    <property type="molecule type" value="Genomic_DNA"/>
</dbReference>
<dbReference type="EMBL" id="CDMH01000006">
    <property type="protein sequence ID" value="CRF41976.1"/>
    <property type="molecule type" value="Genomic_DNA"/>
</dbReference>
<reference evidence="5 6" key="3">
    <citation type="submission" date="2014-12" db="EMBL/GenBank/DDBJ databases">
        <authorList>
            <person name="Jaenicke S."/>
        </authorList>
    </citation>
    <scope>NUCLEOTIDE SEQUENCE [LARGE SCALE GENOMIC DNA]</scope>
</reference>
<evidence type="ECO:0000313" key="1">
    <source>
        <dbReference type="EMBL" id="CRF41407.1"/>
    </source>
</evidence>
<dbReference type="InterPro" id="IPR002718">
    <property type="entry name" value="OMP_Helicobacter"/>
</dbReference>
<protein>
    <submittedName>
        <fullName evidence="3">Outer membrane protein 27</fullName>
    </submittedName>
</protein>
<sequence length="295" mass="31652">MCYDEKSNQQSAISNGRAGKSKLLALFGSLALCSFAPLSAEKNGAFVEGGFQYSNVTGVNDYEQPALNIDGSPMSAYSQPGKTTGNLFGADIQIGYKQFFGKKKRFGLRYYGFFSGQGGSYVTNFSAVPSQLILASSNVGKAANLFYGVGLDAIYNFYENNGYNLGVFAGVMIGGSSWLMGRGWSGGSCAYTTPMTGPNTGGQCTTMNDSYAQGAAYARKGGNSAKFSPTFVQFIINIGFRTNFGKHQGFEVGVRIPTINDPYYTEKDSLANGGAKSTITFRRTVAIYANYVYNF</sequence>
<evidence type="ECO:0000313" key="4">
    <source>
        <dbReference type="Proteomes" id="UP000038622"/>
    </source>
</evidence>
<evidence type="ECO:0000313" key="3">
    <source>
        <dbReference type="EMBL" id="CRF44989.1"/>
    </source>
</evidence>
<evidence type="ECO:0000313" key="2">
    <source>
        <dbReference type="EMBL" id="CRF41976.1"/>
    </source>
</evidence>
<reference evidence="3" key="1">
    <citation type="submission" date="2014-12" db="EMBL/GenBank/DDBJ databases">
        <title>Whole genome sequences of four Staphylococcus schleiferi canine isolates.</title>
        <authorList>
            <person name="Misic A.M."/>
            <person name="Cain C."/>
            <person name="Morris D.O."/>
            <person name="Rankin S."/>
            <person name="Beiting D."/>
        </authorList>
    </citation>
    <scope>NUCLEOTIDE SEQUENCE</scope>
    <source>
        <strain evidence="1">ASB11</strain>
        <strain evidence="2">ASB13</strain>
        <strain evidence="3">ASB9</strain>
    </source>
</reference>
<organism evidence="3 5">
    <name type="scientific">Helicobacter ailurogastricus</name>
    <dbReference type="NCBI Taxonomy" id="1578720"/>
    <lineage>
        <taxon>Bacteria</taxon>
        <taxon>Pseudomonadati</taxon>
        <taxon>Campylobacterota</taxon>
        <taxon>Epsilonproteobacteria</taxon>
        <taxon>Campylobacterales</taxon>
        <taxon>Helicobacteraceae</taxon>
        <taxon>Helicobacter</taxon>
    </lineage>
</organism>
<gene>
    <name evidence="1" type="ORF">HAL011_12010</name>
    <name evidence="2" type="ORF">HAL013_01250</name>
    <name evidence="3" type="ORF">HAL09_16200</name>
</gene>
<accession>A0A0K2XJQ4</accession>
<proteinExistence type="predicted"/>
<dbReference type="Proteomes" id="UP000041394">
    <property type="component" value="Unassembled WGS sequence"/>
</dbReference>
<reference evidence="4" key="2">
    <citation type="submission" date="2014-12" db="EMBL/GenBank/DDBJ databases">
        <authorList>
            <person name="Smet A."/>
        </authorList>
    </citation>
    <scope>NUCLEOTIDE SEQUENCE [LARGE SCALE GENOMIC DNA]</scope>
</reference>
<dbReference type="Proteomes" id="UP000045175">
    <property type="component" value="Unassembled WGS sequence"/>
</dbReference>
<dbReference type="STRING" id="1578720.HAL011_12010"/>
<dbReference type="RefSeq" id="WP_082346331.1">
    <property type="nucleotide sequence ID" value="NZ_CDMH01000006.1"/>
</dbReference>
<dbReference type="Proteomes" id="UP000038622">
    <property type="component" value="Unassembled WGS sequence"/>
</dbReference>
<name>A0A0K2XJQ4_9HELI</name>
<evidence type="ECO:0000313" key="5">
    <source>
        <dbReference type="Proteomes" id="UP000041394"/>
    </source>
</evidence>
<dbReference type="AlphaFoldDB" id="A0A0K2XJQ4"/>
<keyword evidence="4" id="KW-1185">Reference proteome</keyword>
<dbReference type="PRINTS" id="PR01776">
    <property type="entry name" value="HPOMPFAMILY"/>
</dbReference>
<evidence type="ECO:0000313" key="6">
    <source>
        <dbReference type="Proteomes" id="UP000045175"/>
    </source>
</evidence>
<dbReference type="Pfam" id="PF01856">
    <property type="entry name" value="HP_OMP"/>
    <property type="match status" value="1"/>
</dbReference>